<evidence type="ECO:0000313" key="2">
    <source>
        <dbReference type="Proteomes" id="UP000178797"/>
    </source>
</evidence>
<sequence length="90" mass="10177">MTEKEIFEKNLILSTEFDRYVMEHPEFAEKLPLNAQIVLLPAGDPELCKINVELAIKHKEPGQQLVYIRIGGVAPKMSRLKDVSMEIVAA</sequence>
<dbReference type="InterPro" id="IPR043707">
    <property type="entry name" value="DUF5647"/>
</dbReference>
<protein>
    <submittedName>
        <fullName evidence="1">Uncharacterized protein</fullName>
    </submittedName>
</protein>
<gene>
    <name evidence="1" type="ORF">A2W05_08375</name>
</gene>
<dbReference type="EMBL" id="MGDE01000092">
    <property type="protein sequence ID" value="OGL46344.1"/>
    <property type="molecule type" value="Genomic_DNA"/>
</dbReference>
<comment type="caution">
    <text evidence="1">The sequence shown here is derived from an EMBL/GenBank/DDBJ whole genome shotgun (WGS) entry which is preliminary data.</text>
</comment>
<dbReference type="Proteomes" id="UP000178797">
    <property type="component" value="Unassembled WGS sequence"/>
</dbReference>
<organism evidence="1 2">
    <name type="scientific">Candidatus Schekmanbacteria bacterium RBG_16_38_10</name>
    <dbReference type="NCBI Taxonomy" id="1817879"/>
    <lineage>
        <taxon>Bacteria</taxon>
        <taxon>Candidatus Schekmaniibacteriota</taxon>
    </lineage>
</organism>
<dbReference type="AlphaFoldDB" id="A0A1F7RZD0"/>
<dbReference type="Pfam" id="PF18882">
    <property type="entry name" value="DUF5647"/>
    <property type="match status" value="1"/>
</dbReference>
<reference evidence="1 2" key="1">
    <citation type="journal article" date="2016" name="Nat. Commun.">
        <title>Thousands of microbial genomes shed light on interconnected biogeochemical processes in an aquifer system.</title>
        <authorList>
            <person name="Anantharaman K."/>
            <person name="Brown C.T."/>
            <person name="Hug L.A."/>
            <person name="Sharon I."/>
            <person name="Castelle C.J."/>
            <person name="Probst A.J."/>
            <person name="Thomas B.C."/>
            <person name="Singh A."/>
            <person name="Wilkins M.J."/>
            <person name="Karaoz U."/>
            <person name="Brodie E.L."/>
            <person name="Williams K.H."/>
            <person name="Hubbard S.S."/>
            <person name="Banfield J.F."/>
        </authorList>
    </citation>
    <scope>NUCLEOTIDE SEQUENCE [LARGE SCALE GENOMIC DNA]</scope>
</reference>
<proteinExistence type="predicted"/>
<accession>A0A1F7RZD0</accession>
<name>A0A1F7RZD0_9BACT</name>
<evidence type="ECO:0000313" key="1">
    <source>
        <dbReference type="EMBL" id="OGL46344.1"/>
    </source>
</evidence>